<keyword evidence="1" id="KW-0812">Transmembrane</keyword>
<gene>
    <name evidence="2" type="ORF">INT43_007701</name>
</gene>
<dbReference type="OrthoDB" id="2438256at2759"/>
<keyword evidence="1" id="KW-1133">Transmembrane helix</keyword>
<keyword evidence="1" id="KW-0472">Membrane</keyword>
<protein>
    <submittedName>
        <fullName evidence="2">Uncharacterized protein</fullName>
    </submittedName>
</protein>
<evidence type="ECO:0000313" key="3">
    <source>
        <dbReference type="Proteomes" id="UP000654370"/>
    </source>
</evidence>
<evidence type="ECO:0000256" key="1">
    <source>
        <dbReference type="SAM" id="Phobius"/>
    </source>
</evidence>
<reference evidence="2" key="1">
    <citation type="submission" date="2020-12" db="EMBL/GenBank/DDBJ databases">
        <title>Metabolic potential, ecology and presence of endohyphal bacteria is reflected in genomic diversity of Mucoromycotina.</title>
        <authorList>
            <person name="Muszewska A."/>
            <person name="Okrasinska A."/>
            <person name="Steczkiewicz K."/>
            <person name="Drgas O."/>
            <person name="Orlowska M."/>
            <person name="Perlinska-Lenart U."/>
            <person name="Aleksandrzak-Piekarczyk T."/>
            <person name="Szatraj K."/>
            <person name="Zielenkiewicz U."/>
            <person name="Pilsyk S."/>
            <person name="Malc E."/>
            <person name="Mieczkowski P."/>
            <person name="Kruszewska J.S."/>
            <person name="Biernat P."/>
            <person name="Pawlowska J."/>
        </authorList>
    </citation>
    <scope>NUCLEOTIDE SEQUENCE</scope>
    <source>
        <strain evidence="2">WA0000067209</strain>
    </source>
</reference>
<proteinExistence type="predicted"/>
<comment type="caution">
    <text evidence="2">The sequence shown here is derived from an EMBL/GenBank/DDBJ whole genome shotgun (WGS) entry which is preliminary data.</text>
</comment>
<organism evidence="2 3">
    <name type="scientific">Mortierella isabellina</name>
    <name type="common">Filamentous fungus</name>
    <name type="synonym">Umbelopsis isabellina</name>
    <dbReference type="NCBI Taxonomy" id="91625"/>
    <lineage>
        <taxon>Eukaryota</taxon>
        <taxon>Fungi</taxon>
        <taxon>Fungi incertae sedis</taxon>
        <taxon>Mucoromycota</taxon>
        <taxon>Mucoromycotina</taxon>
        <taxon>Umbelopsidomycetes</taxon>
        <taxon>Umbelopsidales</taxon>
        <taxon>Umbelopsidaceae</taxon>
        <taxon>Umbelopsis</taxon>
    </lineage>
</organism>
<keyword evidence="3" id="KW-1185">Reference proteome</keyword>
<dbReference type="AlphaFoldDB" id="A0A8H7PNQ5"/>
<accession>A0A8H7PNQ5</accession>
<evidence type="ECO:0000313" key="2">
    <source>
        <dbReference type="EMBL" id="KAG2177045.1"/>
    </source>
</evidence>
<dbReference type="Proteomes" id="UP000654370">
    <property type="component" value="Unassembled WGS sequence"/>
</dbReference>
<name>A0A8H7PNQ5_MORIS</name>
<sequence length="107" mass="11455">MPQQNLHATLKDRVEEYNLSPEEVAAIDRARGQLSTHTTFGGFIGAATGAFLGVRRRFSPWASFALAGGGFLIGSQMGLVSGALAGVRTIKTLPNSERLINLVRDVQ</sequence>
<feature type="transmembrane region" description="Helical" evidence="1">
    <location>
        <begin position="61"/>
        <end position="87"/>
    </location>
</feature>
<dbReference type="EMBL" id="JAEPQZ010000009">
    <property type="protein sequence ID" value="KAG2177045.1"/>
    <property type="molecule type" value="Genomic_DNA"/>
</dbReference>